<evidence type="ECO:0000259" key="3">
    <source>
        <dbReference type="Pfam" id="PF09186"/>
    </source>
</evidence>
<dbReference type="PROSITE" id="PS00910">
    <property type="entry name" value="UPF0029"/>
    <property type="match status" value="1"/>
</dbReference>
<dbReference type="InterPro" id="IPR001498">
    <property type="entry name" value="Impact_N"/>
</dbReference>
<dbReference type="AlphaFoldDB" id="A0A2A6DYS3"/>
<evidence type="ECO:0000256" key="1">
    <source>
        <dbReference type="ARBA" id="ARBA00007665"/>
    </source>
</evidence>
<name>A0A2A6DYS3_9BACL</name>
<organism evidence="4 5">
    <name type="scientific">Candidatus Reconcilbacillus cellulovorans</name>
    <dbReference type="NCBI Taxonomy" id="1906605"/>
    <lineage>
        <taxon>Bacteria</taxon>
        <taxon>Bacillati</taxon>
        <taxon>Bacillota</taxon>
        <taxon>Bacilli</taxon>
        <taxon>Bacillales</taxon>
        <taxon>Paenibacillaceae</taxon>
        <taxon>Candidatus Reconcilbacillus</taxon>
    </lineage>
</organism>
<dbReference type="Proteomes" id="UP000243688">
    <property type="component" value="Unassembled WGS sequence"/>
</dbReference>
<protein>
    <submittedName>
        <fullName evidence="4">YigZ family protein</fullName>
    </submittedName>
</protein>
<evidence type="ECO:0000313" key="4">
    <source>
        <dbReference type="EMBL" id="PDO09893.1"/>
    </source>
</evidence>
<dbReference type="SUPFAM" id="SSF54211">
    <property type="entry name" value="Ribosomal protein S5 domain 2-like"/>
    <property type="match status" value="1"/>
</dbReference>
<dbReference type="Pfam" id="PF01205">
    <property type="entry name" value="Impact_N"/>
    <property type="match status" value="1"/>
</dbReference>
<dbReference type="InterPro" id="IPR036956">
    <property type="entry name" value="Impact_N_sf"/>
</dbReference>
<dbReference type="InterPro" id="IPR023582">
    <property type="entry name" value="Impact"/>
</dbReference>
<dbReference type="InterPro" id="IPR015796">
    <property type="entry name" value="Impact_YigZ-like"/>
</dbReference>
<dbReference type="InterPro" id="IPR015269">
    <property type="entry name" value="UPF0029_Impact_C"/>
</dbReference>
<comment type="similarity">
    <text evidence="1">Belongs to the IMPACT family.</text>
</comment>
<dbReference type="GO" id="GO:0006446">
    <property type="term" value="P:regulation of translational initiation"/>
    <property type="evidence" value="ECO:0007669"/>
    <property type="project" value="TreeGrafter"/>
</dbReference>
<dbReference type="InterPro" id="IPR020569">
    <property type="entry name" value="UPF0029_Impact_CS"/>
</dbReference>
<feature type="domain" description="UPF0029" evidence="3">
    <location>
        <begin position="141"/>
        <end position="195"/>
    </location>
</feature>
<dbReference type="GO" id="GO:0005737">
    <property type="term" value="C:cytoplasm"/>
    <property type="evidence" value="ECO:0007669"/>
    <property type="project" value="TreeGrafter"/>
</dbReference>
<dbReference type="EMBL" id="MOXJ01000025">
    <property type="protein sequence ID" value="PDO09893.1"/>
    <property type="molecule type" value="Genomic_DNA"/>
</dbReference>
<feature type="domain" description="Impact N-terminal" evidence="2">
    <location>
        <begin position="19"/>
        <end position="124"/>
    </location>
</feature>
<proteinExistence type="inferred from homology"/>
<reference evidence="4 5" key="1">
    <citation type="submission" date="2016-12" db="EMBL/GenBank/DDBJ databases">
        <title>Candidatus Reconcilibacillus cellulovorans genome.</title>
        <authorList>
            <person name="Kolinko S."/>
            <person name="Wu Y.-W."/>
            <person name="Tachea F."/>
            <person name="Denzel E."/>
            <person name="Hiras J."/>
            <person name="Baecker N."/>
            <person name="Chan L.J."/>
            <person name="Eichorst S.A."/>
            <person name="Frey D."/>
            <person name="Adams P.D."/>
            <person name="Pray T."/>
            <person name="Tanjore D."/>
            <person name="Petzold C.J."/>
            <person name="Gladden J.M."/>
            <person name="Simmons B.A."/>
            <person name="Singer S.W."/>
        </authorList>
    </citation>
    <scope>NUCLEOTIDE SEQUENCE [LARGE SCALE GENOMIC DNA]</scope>
    <source>
        <strain evidence="4">JTherm</strain>
    </source>
</reference>
<dbReference type="InterPro" id="IPR035647">
    <property type="entry name" value="EFG_III/V"/>
</dbReference>
<dbReference type="PANTHER" id="PTHR16301:SF20">
    <property type="entry name" value="IMPACT FAMILY MEMBER YIGZ"/>
    <property type="match status" value="1"/>
</dbReference>
<evidence type="ECO:0000313" key="5">
    <source>
        <dbReference type="Proteomes" id="UP000243688"/>
    </source>
</evidence>
<sequence>MAEEILTVAREASVEIVIKKSRFIGCAAPVGTEAEAAAFIERVRKEHWSATHNCSAYVVGERGEFRRSSDDGEPAGTAGRPMLDVILRRGLTNVVVVVTRYFGGVLLGAGGLVRAYSEAASRALDAAGVVREAWHEAWTVVMPYELYGRVEYELRRLTLPTGRPHFADRVSLDVYPPVEVADRVEWLLNEWCQGQAVIVRGGRRRLALPVEAD</sequence>
<dbReference type="NCBIfam" id="TIGR00257">
    <property type="entry name" value="IMPACT_YIGZ"/>
    <property type="match status" value="1"/>
</dbReference>
<comment type="caution">
    <text evidence="4">The sequence shown here is derived from an EMBL/GenBank/DDBJ whole genome shotgun (WGS) entry which is preliminary data.</text>
</comment>
<dbReference type="SUPFAM" id="SSF54980">
    <property type="entry name" value="EF-G C-terminal domain-like"/>
    <property type="match status" value="1"/>
</dbReference>
<dbReference type="InterPro" id="IPR020568">
    <property type="entry name" value="Ribosomal_Su5_D2-typ_SF"/>
</dbReference>
<dbReference type="Pfam" id="PF09186">
    <property type="entry name" value="DUF1949"/>
    <property type="match status" value="1"/>
</dbReference>
<gene>
    <name evidence="4" type="ORF">BLM47_10270</name>
</gene>
<accession>A0A2A6DYS3</accession>
<dbReference type="PANTHER" id="PTHR16301">
    <property type="entry name" value="IMPACT-RELATED"/>
    <property type="match status" value="1"/>
</dbReference>
<evidence type="ECO:0000259" key="2">
    <source>
        <dbReference type="Pfam" id="PF01205"/>
    </source>
</evidence>
<dbReference type="Gene3D" id="3.30.230.30">
    <property type="entry name" value="Impact, N-terminal domain"/>
    <property type="match status" value="1"/>
</dbReference>